<evidence type="ECO:0000256" key="9">
    <source>
        <dbReference type="ARBA" id="ARBA00022824"/>
    </source>
</evidence>
<evidence type="ECO:0000256" key="4">
    <source>
        <dbReference type="ARBA" id="ARBA00010459"/>
    </source>
</evidence>
<dbReference type="InterPro" id="IPR001129">
    <property type="entry name" value="Membr-assoc_MAPEG"/>
</dbReference>
<dbReference type="InterPro" id="IPR040162">
    <property type="entry name" value="MGST1-like"/>
</dbReference>
<evidence type="ECO:0000256" key="7">
    <source>
        <dbReference type="ARBA" id="ARBA00022692"/>
    </source>
</evidence>
<comment type="similarity">
    <text evidence="4">Belongs to the MAPEG family.</text>
</comment>
<comment type="subunit">
    <text evidence="14">Homotrimer; The trimer binds only one molecule of glutathione.</text>
</comment>
<dbReference type="SUPFAM" id="SSF161084">
    <property type="entry name" value="MAPEG domain-like"/>
    <property type="match status" value="1"/>
</dbReference>
<organism evidence="18 19">
    <name type="scientific">Aplysia californica</name>
    <name type="common">California sea hare</name>
    <dbReference type="NCBI Taxonomy" id="6500"/>
    <lineage>
        <taxon>Eukaryota</taxon>
        <taxon>Metazoa</taxon>
        <taxon>Spiralia</taxon>
        <taxon>Lophotrochozoa</taxon>
        <taxon>Mollusca</taxon>
        <taxon>Gastropoda</taxon>
        <taxon>Heterobranchia</taxon>
        <taxon>Euthyneura</taxon>
        <taxon>Tectipleura</taxon>
        <taxon>Aplysiida</taxon>
        <taxon>Aplysioidea</taxon>
        <taxon>Aplysiidae</taxon>
        <taxon>Aplysia</taxon>
    </lineage>
</organism>
<dbReference type="PANTHER" id="PTHR10689:SF6">
    <property type="entry name" value="MICROSOMAL GLUTATHIONE S-TRANSFERASE 1"/>
    <property type="match status" value="1"/>
</dbReference>
<keyword evidence="9" id="KW-0256">Endoplasmic reticulum</keyword>
<proteinExistence type="inferred from homology"/>
<keyword evidence="8" id="KW-1000">Mitochondrion outer membrane</keyword>
<evidence type="ECO:0000313" key="18">
    <source>
        <dbReference type="Proteomes" id="UP000694888"/>
    </source>
</evidence>
<dbReference type="GeneID" id="101851901"/>
<dbReference type="InterPro" id="IPR023352">
    <property type="entry name" value="MAPEG-like_dom_sf"/>
</dbReference>
<evidence type="ECO:0000256" key="13">
    <source>
        <dbReference type="ARBA" id="ARBA00023136"/>
    </source>
</evidence>
<keyword evidence="10 17" id="KW-1133">Transmembrane helix</keyword>
<dbReference type="Proteomes" id="UP000694888">
    <property type="component" value="Unplaced"/>
</dbReference>
<feature type="transmembrane region" description="Helical" evidence="17">
    <location>
        <begin position="82"/>
        <end position="108"/>
    </location>
</feature>
<keyword evidence="12" id="KW-0496">Mitochondrion</keyword>
<protein>
    <recommendedName>
        <fullName evidence="15">Microsomal glutathione S-transferase 1</fullName>
        <ecNumber evidence="5">2.5.1.18</ecNumber>
    </recommendedName>
</protein>
<dbReference type="EC" id="2.5.1.18" evidence="5"/>
<dbReference type="RefSeq" id="XP_005110984.1">
    <property type="nucleotide sequence ID" value="XM_005110927.3"/>
</dbReference>
<sequence length="153" mass="17368">MAAAALSLDNPIFRMYMGYAFLVIIKTIAMSFATVFFRITLKVFLNQEDVASFDPNKTNKGPQVHPTIERIRRCHQNDLENVIPFVLMGLLYVASGPTTFAASLHFRIFTASRFLHTYVYIFSIPQPTRVLVFHVGVFTTLSMAYTVFSQVAF</sequence>
<evidence type="ECO:0000256" key="6">
    <source>
        <dbReference type="ARBA" id="ARBA00022679"/>
    </source>
</evidence>
<feature type="transmembrane region" description="Helical" evidence="17">
    <location>
        <begin position="16"/>
        <end position="37"/>
    </location>
</feature>
<keyword evidence="6" id="KW-0808">Transferase</keyword>
<name>A0ABM0K810_APLCA</name>
<reference evidence="19" key="1">
    <citation type="submission" date="2025-08" db="UniProtKB">
        <authorList>
            <consortium name="RefSeq"/>
        </authorList>
    </citation>
    <scope>IDENTIFICATION</scope>
</reference>
<evidence type="ECO:0000256" key="14">
    <source>
        <dbReference type="ARBA" id="ARBA00038540"/>
    </source>
</evidence>
<evidence type="ECO:0000256" key="17">
    <source>
        <dbReference type="SAM" id="Phobius"/>
    </source>
</evidence>
<feature type="transmembrane region" description="Helical" evidence="17">
    <location>
        <begin position="128"/>
        <end position="148"/>
    </location>
</feature>
<comment type="function">
    <text evidence="1">Conjugation of reduced glutathione to a wide number of exogenous and endogenous hydrophobic electrophiles.</text>
</comment>
<keyword evidence="18" id="KW-1185">Reference proteome</keyword>
<evidence type="ECO:0000256" key="11">
    <source>
        <dbReference type="ARBA" id="ARBA00022990"/>
    </source>
</evidence>
<gene>
    <name evidence="19" type="primary">LOC101851901</name>
</gene>
<accession>A0ABM0K810</accession>
<keyword evidence="13 17" id="KW-0472">Membrane</keyword>
<evidence type="ECO:0000256" key="10">
    <source>
        <dbReference type="ARBA" id="ARBA00022989"/>
    </source>
</evidence>
<evidence type="ECO:0000313" key="19">
    <source>
        <dbReference type="RefSeq" id="XP_005110984.1"/>
    </source>
</evidence>
<dbReference type="Pfam" id="PF01124">
    <property type="entry name" value="MAPEG"/>
    <property type="match status" value="1"/>
</dbReference>
<evidence type="ECO:0000256" key="12">
    <source>
        <dbReference type="ARBA" id="ARBA00023128"/>
    </source>
</evidence>
<keyword evidence="7 17" id="KW-0812">Transmembrane</keyword>
<dbReference type="Gene3D" id="1.20.120.550">
    <property type="entry name" value="Membrane associated eicosanoid/glutathione metabolism-like domain"/>
    <property type="match status" value="1"/>
</dbReference>
<evidence type="ECO:0000256" key="5">
    <source>
        <dbReference type="ARBA" id="ARBA00012452"/>
    </source>
</evidence>
<evidence type="ECO:0000256" key="3">
    <source>
        <dbReference type="ARBA" id="ARBA00004477"/>
    </source>
</evidence>
<evidence type="ECO:0000256" key="2">
    <source>
        <dbReference type="ARBA" id="ARBA00004294"/>
    </source>
</evidence>
<evidence type="ECO:0000256" key="1">
    <source>
        <dbReference type="ARBA" id="ARBA00003701"/>
    </source>
</evidence>
<keyword evidence="11" id="KW-0007">Acetylation</keyword>
<evidence type="ECO:0000256" key="15">
    <source>
        <dbReference type="ARBA" id="ARBA00039397"/>
    </source>
</evidence>
<evidence type="ECO:0000256" key="8">
    <source>
        <dbReference type="ARBA" id="ARBA00022787"/>
    </source>
</evidence>
<comment type="subcellular location">
    <subcellularLocation>
        <location evidence="3">Endoplasmic reticulum membrane</location>
        <topology evidence="3">Multi-pass membrane protein</topology>
    </subcellularLocation>
    <subcellularLocation>
        <location evidence="2">Mitochondrion outer membrane</location>
    </subcellularLocation>
</comment>
<dbReference type="PANTHER" id="PTHR10689">
    <property type="entry name" value="MICROSOMAL GLUTATHIONE S-TRANSFERASE 1"/>
    <property type="match status" value="1"/>
</dbReference>
<comment type="catalytic activity">
    <reaction evidence="16">
        <text>RX + glutathione = an S-substituted glutathione + a halide anion + H(+)</text>
        <dbReference type="Rhea" id="RHEA:16437"/>
        <dbReference type="ChEBI" id="CHEBI:15378"/>
        <dbReference type="ChEBI" id="CHEBI:16042"/>
        <dbReference type="ChEBI" id="CHEBI:17792"/>
        <dbReference type="ChEBI" id="CHEBI:57925"/>
        <dbReference type="ChEBI" id="CHEBI:90779"/>
        <dbReference type="EC" id="2.5.1.18"/>
    </reaction>
    <physiologicalReaction direction="left-to-right" evidence="16">
        <dbReference type="Rhea" id="RHEA:16438"/>
    </physiologicalReaction>
</comment>
<evidence type="ECO:0000256" key="16">
    <source>
        <dbReference type="ARBA" id="ARBA00049385"/>
    </source>
</evidence>